<gene>
    <name evidence="1" type="ORF">SAMN04488057_105390</name>
</gene>
<evidence type="ECO:0000313" key="2">
    <source>
        <dbReference type="Proteomes" id="UP000184513"/>
    </source>
</evidence>
<keyword evidence="2" id="KW-1185">Reference proteome</keyword>
<name>A0A1M7NK36_9BACT</name>
<sequence>MIYDPYRDVFYRLTLPAVEYDPDASDEDLNSLNYYRPYTGILLLDKDLNVMGEHTFGPYEVYAEYNFFVGKEGLYLSRNNLFHPDYDEGVFRYLVVRFENGEE</sequence>
<proteinExistence type="predicted"/>
<dbReference type="EMBL" id="FRCY01000005">
    <property type="protein sequence ID" value="SHN04074.1"/>
    <property type="molecule type" value="Genomic_DNA"/>
</dbReference>
<dbReference type="AlphaFoldDB" id="A0A1M7NK36"/>
<accession>A0A1M7NK36</accession>
<reference evidence="1 2" key="1">
    <citation type="submission" date="2016-11" db="EMBL/GenBank/DDBJ databases">
        <authorList>
            <person name="Jaros S."/>
            <person name="Januszkiewicz K."/>
            <person name="Wedrychowicz H."/>
        </authorList>
    </citation>
    <scope>NUCLEOTIDE SEQUENCE [LARGE SCALE GENOMIC DNA]</scope>
    <source>
        <strain evidence="1 2">CGMCC 1.6102</strain>
    </source>
</reference>
<dbReference type="Proteomes" id="UP000184513">
    <property type="component" value="Unassembled WGS sequence"/>
</dbReference>
<dbReference type="STRING" id="388280.SAMN04488057_105390"/>
<organism evidence="1 2">
    <name type="scientific">Cyclobacterium lianum</name>
    <dbReference type="NCBI Taxonomy" id="388280"/>
    <lineage>
        <taxon>Bacteria</taxon>
        <taxon>Pseudomonadati</taxon>
        <taxon>Bacteroidota</taxon>
        <taxon>Cytophagia</taxon>
        <taxon>Cytophagales</taxon>
        <taxon>Cyclobacteriaceae</taxon>
        <taxon>Cyclobacterium</taxon>
    </lineage>
</organism>
<evidence type="ECO:0000313" key="1">
    <source>
        <dbReference type="EMBL" id="SHN04074.1"/>
    </source>
</evidence>
<protein>
    <submittedName>
        <fullName evidence="1">Uncharacterized protein</fullName>
    </submittedName>
</protein>